<dbReference type="SUPFAM" id="SSF53098">
    <property type="entry name" value="Ribonuclease H-like"/>
    <property type="match status" value="1"/>
</dbReference>
<dbReference type="Pfam" id="PF17921">
    <property type="entry name" value="Integrase_H2C2"/>
    <property type="match status" value="1"/>
</dbReference>
<sequence>MGITFSDGSEASYGAVLYLRWETEDGVVVKLVESKAKLTPLDQKGDIIKAELCGAVFASRLMTYFEKHCTIKVDRWTHFVDSQTILGAIQKDSYGYQTFFANRIGEIQKAGSVESWRWVEGRKHVADLITRGATPEELAEGSVWQEGPDFLKLPESDWPVKTAREINPSVAEEIGGLRRKAFSALVSGGAQPRKWSGPTSVALVRLVDPRRFSSLARLCGTIAWMRRAVEIWLGNSQAPVRSKWEARPYLSVEERETAFQDLALAAQDGVEFRDTTLDRLVVQKEEKTGLLLCGGRIQRWDEDRVTVPLIPCQSWLATLLAREAHEENHEGVASTLLRTRRKAWIMQGRRTVKKVLNNCVTCRKRRAKMCQQVMSDLPQERTERAGPFEYTTLDLFGPLEVKDAVKRRTSKKVWGIVFCCMASRAVHADLTDDQSAESFLQAYSRFVALRGHPRKLWSDRGTNFVGARSALCELHRHLARLQAASLEDVAAKNGTEWKWDFHPADAPHRNGLRRLL</sequence>
<evidence type="ECO:0000259" key="1">
    <source>
        <dbReference type="Pfam" id="PF17921"/>
    </source>
</evidence>
<dbReference type="Proteomes" id="UP000465112">
    <property type="component" value="Unassembled WGS sequence"/>
</dbReference>
<dbReference type="InterPro" id="IPR012337">
    <property type="entry name" value="RNaseH-like_sf"/>
</dbReference>
<accession>A0A6A5E8M9</accession>
<dbReference type="GO" id="GO:0003676">
    <property type="term" value="F:nucleic acid binding"/>
    <property type="evidence" value="ECO:0007669"/>
    <property type="project" value="InterPro"/>
</dbReference>
<comment type="caution">
    <text evidence="2">The sequence shown here is derived from an EMBL/GenBank/DDBJ whole genome shotgun (WGS) entry which is preliminary data.</text>
</comment>
<keyword evidence="3" id="KW-1185">Reference proteome</keyword>
<proteinExistence type="predicted"/>
<dbReference type="EMBL" id="VHII01000018">
    <property type="protein sequence ID" value="KAF1377080.1"/>
    <property type="molecule type" value="Genomic_DNA"/>
</dbReference>
<dbReference type="Gene3D" id="3.30.420.10">
    <property type="entry name" value="Ribonuclease H-like superfamily/Ribonuclease H"/>
    <property type="match status" value="1"/>
</dbReference>
<dbReference type="Gene3D" id="1.10.340.70">
    <property type="match status" value="1"/>
</dbReference>
<reference evidence="2 3" key="1">
    <citation type="submission" date="2019-06" db="EMBL/GenBank/DDBJ databases">
        <title>A chromosome-scale genome assembly of the European perch, Perca fluviatilis.</title>
        <authorList>
            <person name="Roques C."/>
            <person name="Zahm M."/>
            <person name="Cabau C."/>
            <person name="Klopp C."/>
            <person name="Bouchez O."/>
            <person name="Donnadieu C."/>
            <person name="Kuhl H."/>
            <person name="Gislard M."/>
            <person name="Guendouz S."/>
            <person name="Journot L."/>
            <person name="Haffray P."/>
            <person name="Bestin A."/>
            <person name="Morvezen R."/>
            <person name="Feron R."/>
            <person name="Wen M."/>
            <person name="Jouanno E."/>
            <person name="Herpin A."/>
            <person name="Schartl M."/>
            <person name="Postlethwait J."/>
            <person name="Schaerlinger B."/>
            <person name="Chardard D."/>
            <person name="Lecocq T."/>
            <person name="Poncet C."/>
            <person name="Jaffrelo L."/>
            <person name="Lampietro C."/>
            <person name="Guiguen Y."/>
        </authorList>
    </citation>
    <scope>NUCLEOTIDE SEQUENCE [LARGE SCALE GENOMIC DNA]</scope>
    <source>
        <tissue evidence="2">Blood</tissue>
    </source>
</reference>
<dbReference type="Pfam" id="PF05380">
    <property type="entry name" value="Peptidase_A17"/>
    <property type="match status" value="1"/>
</dbReference>
<dbReference type="AlphaFoldDB" id="A0A6A5E8M9"/>
<protein>
    <recommendedName>
        <fullName evidence="1">Integrase zinc-binding domain-containing protein</fullName>
    </recommendedName>
</protein>
<evidence type="ECO:0000313" key="3">
    <source>
        <dbReference type="Proteomes" id="UP000465112"/>
    </source>
</evidence>
<dbReference type="InterPro" id="IPR008042">
    <property type="entry name" value="Retrotrans_Pao"/>
</dbReference>
<name>A0A6A5E8M9_PERFL</name>
<dbReference type="PANTHER" id="PTHR47331:SF1">
    <property type="entry name" value="GAG-LIKE PROTEIN"/>
    <property type="match status" value="1"/>
</dbReference>
<evidence type="ECO:0000313" key="2">
    <source>
        <dbReference type="EMBL" id="KAF1377080.1"/>
    </source>
</evidence>
<gene>
    <name evidence="2" type="ORF">PFLUV_G00218210</name>
</gene>
<feature type="domain" description="Integrase zinc-binding" evidence="1">
    <location>
        <begin position="319"/>
        <end position="367"/>
    </location>
</feature>
<dbReference type="PANTHER" id="PTHR47331">
    <property type="entry name" value="PHD-TYPE DOMAIN-CONTAINING PROTEIN"/>
    <property type="match status" value="1"/>
</dbReference>
<dbReference type="InterPro" id="IPR041588">
    <property type="entry name" value="Integrase_H2C2"/>
</dbReference>
<dbReference type="InterPro" id="IPR036397">
    <property type="entry name" value="RNaseH_sf"/>
</dbReference>
<organism evidence="2 3">
    <name type="scientific">Perca fluviatilis</name>
    <name type="common">European perch</name>
    <dbReference type="NCBI Taxonomy" id="8168"/>
    <lineage>
        <taxon>Eukaryota</taxon>
        <taxon>Metazoa</taxon>
        <taxon>Chordata</taxon>
        <taxon>Craniata</taxon>
        <taxon>Vertebrata</taxon>
        <taxon>Euteleostomi</taxon>
        <taxon>Actinopterygii</taxon>
        <taxon>Neopterygii</taxon>
        <taxon>Teleostei</taxon>
        <taxon>Neoteleostei</taxon>
        <taxon>Acanthomorphata</taxon>
        <taxon>Eupercaria</taxon>
        <taxon>Perciformes</taxon>
        <taxon>Percoidei</taxon>
        <taxon>Percidae</taxon>
        <taxon>Percinae</taxon>
        <taxon>Perca</taxon>
    </lineage>
</organism>